<dbReference type="Gene3D" id="3.40.605.10">
    <property type="entry name" value="Aldehyde Dehydrogenase, Chain A, domain 1"/>
    <property type="match status" value="1"/>
</dbReference>
<keyword evidence="2" id="KW-1185">Reference proteome</keyword>
<organism evidence="1 2">
    <name type="scientific">Heracleum sosnowskyi</name>
    <dbReference type="NCBI Taxonomy" id="360622"/>
    <lineage>
        <taxon>Eukaryota</taxon>
        <taxon>Viridiplantae</taxon>
        <taxon>Streptophyta</taxon>
        <taxon>Embryophyta</taxon>
        <taxon>Tracheophyta</taxon>
        <taxon>Spermatophyta</taxon>
        <taxon>Magnoliopsida</taxon>
        <taxon>eudicotyledons</taxon>
        <taxon>Gunneridae</taxon>
        <taxon>Pentapetalae</taxon>
        <taxon>asterids</taxon>
        <taxon>campanulids</taxon>
        <taxon>Apiales</taxon>
        <taxon>Apiaceae</taxon>
        <taxon>Apioideae</taxon>
        <taxon>apioid superclade</taxon>
        <taxon>Tordylieae</taxon>
        <taxon>Tordyliinae</taxon>
        <taxon>Heracleum</taxon>
    </lineage>
</organism>
<dbReference type="Proteomes" id="UP001237642">
    <property type="component" value="Unassembled WGS sequence"/>
</dbReference>
<dbReference type="InterPro" id="IPR016162">
    <property type="entry name" value="Ald_DH_N"/>
</dbReference>
<reference evidence="1" key="1">
    <citation type="submission" date="2023-02" db="EMBL/GenBank/DDBJ databases">
        <title>Genome of toxic invasive species Heracleum sosnowskyi carries increased number of genes despite the absence of recent whole-genome duplications.</title>
        <authorList>
            <person name="Schelkunov M."/>
            <person name="Shtratnikova V."/>
            <person name="Makarenko M."/>
            <person name="Klepikova A."/>
            <person name="Omelchenko D."/>
            <person name="Novikova G."/>
            <person name="Obukhova E."/>
            <person name="Bogdanov V."/>
            <person name="Penin A."/>
            <person name="Logacheva M."/>
        </authorList>
    </citation>
    <scope>NUCLEOTIDE SEQUENCE</scope>
    <source>
        <strain evidence="1">Hsosn_3</strain>
        <tissue evidence="1">Leaf</tissue>
    </source>
</reference>
<dbReference type="InterPro" id="IPR016161">
    <property type="entry name" value="Ald_DH/histidinol_DH"/>
</dbReference>
<evidence type="ECO:0000313" key="1">
    <source>
        <dbReference type="EMBL" id="KAK1384855.1"/>
    </source>
</evidence>
<gene>
    <name evidence="1" type="ORF">POM88_022590</name>
</gene>
<dbReference type="EMBL" id="JAUIZM010000005">
    <property type="protein sequence ID" value="KAK1384855.1"/>
    <property type="molecule type" value="Genomic_DNA"/>
</dbReference>
<dbReference type="PANTHER" id="PTHR11063:SF8">
    <property type="entry name" value="DELTA-1-PYRROLINE-5-CARBOXYLATE SYNTHASE"/>
    <property type="match status" value="1"/>
</dbReference>
<accession>A0AAD8MPS2</accession>
<protein>
    <submittedName>
        <fullName evidence="1">Uncharacterized protein</fullName>
    </submittedName>
</protein>
<reference evidence="1" key="2">
    <citation type="submission" date="2023-05" db="EMBL/GenBank/DDBJ databases">
        <authorList>
            <person name="Schelkunov M.I."/>
        </authorList>
    </citation>
    <scope>NUCLEOTIDE SEQUENCE</scope>
    <source>
        <strain evidence="1">Hsosn_3</strain>
        <tissue evidence="1">Leaf</tissue>
    </source>
</reference>
<dbReference type="AlphaFoldDB" id="A0AAD8MPS2"/>
<sequence>MLGRDPRYGALLFPCLSMFSQALAEMKSINLFGVHQICRSSIALEQAISSQERSKILLDIADALQANEKQILTENEADVAAAQVAGYEKSLISRLTMKPEKVANLAKAICVLANMEEPIGRVLTKTEVVKLLSQELQSSVEDFTDYLPQTRHILMFSASFQLLSKLSRTDIWKNLVLLI</sequence>
<dbReference type="SUPFAM" id="SSF53720">
    <property type="entry name" value="ALDH-like"/>
    <property type="match status" value="1"/>
</dbReference>
<name>A0AAD8MPS2_9APIA</name>
<dbReference type="GO" id="GO:0004350">
    <property type="term" value="F:glutamate-5-semialdehyde dehydrogenase activity"/>
    <property type="evidence" value="ECO:0007669"/>
    <property type="project" value="TreeGrafter"/>
</dbReference>
<comment type="caution">
    <text evidence="1">The sequence shown here is derived from an EMBL/GenBank/DDBJ whole genome shotgun (WGS) entry which is preliminary data.</text>
</comment>
<proteinExistence type="predicted"/>
<evidence type="ECO:0000313" key="2">
    <source>
        <dbReference type="Proteomes" id="UP001237642"/>
    </source>
</evidence>
<dbReference type="PANTHER" id="PTHR11063">
    <property type="entry name" value="GLUTAMATE SEMIALDEHYDE DEHYDROGENASE"/>
    <property type="match status" value="1"/>
</dbReference>